<dbReference type="Gene3D" id="1.50.10.10">
    <property type="match status" value="1"/>
</dbReference>
<gene>
    <name evidence="3" type="ORF">G9H71_05960</name>
</gene>
<dbReference type="RefSeq" id="WP_166279567.1">
    <property type="nucleotide sequence ID" value="NZ_JAANNP010000002.1"/>
</dbReference>
<comment type="caution">
    <text evidence="3">The sequence shown here is derived from an EMBL/GenBank/DDBJ whole genome shotgun (WGS) entry which is preliminary data.</text>
</comment>
<dbReference type="InterPro" id="IPR010819">
    <property type="entry name" value="AGE/CE"/>
</dbReference>
<keyword evidence="4" id="KW-1185">Reference proteome</keyword>
<evidence type="ECO:0000313" key="3">
    <source>
        <dbReference type="EMBL" id="NHC13324.1"/>
    </source>
</evidence>
<dbReference type="Pfam" id="PF07221">
    <property type="entry name" value="GlcNAc_2-epim"/>
    <property type="match status" value="1"/>
</dbReference>
<comment type="similarity">
    <text evidence="1">Belongs to the N-acylglucosamine 2-epimerase family.</text>
</comment>
<dbReference type="EMBL" id="JAANNP010000002">
    <property type="protein sequence ID" value="NHC13324.1"/>
    <property type="molecule type" value="Genomic_DNA"/>
</dbReference>
<dbReference type="InterPro" id="IPR012341">
    <property type="entry name" value="6hp_glycosidase-like_sf"/>
</dbReference>
<dbReference type="Proteomes" id="UP000800981">
    <property type="component" value="Unassembled WGS sequence"/>
</dbReference>
<keyword evidence="2" id="KW-0413">Isomerase</keyword>
<dbReference type="PANTHER" id="PTHR15108">
    <property type="entry name" value="N-ACYLGLUCOSAMINE-2-EPIMERASE"/>
    <property type="match status" value="1"/>
</dbReference>
<name>A0ABX0GR43_9ACTN</name>
<sequence>MTWTALPSHLAWLDEEGRRLLSFAEASRHPSGGFAWLDGAGKPELHRPIETWITARMTHVFALAHLRGAPGAGGHADAGVAALAGLLRDGEHGGWFSAVSPDGQPVGTGKEAYVHAFVVLAASSAAAAGRRGADSLLAEALDVMSERFWDEQAGRCVEAWDRAWTELDPYRGANSNMHAVECFLAAADVTGDGVWRQRALRIAEHLVHGAARAQHWRLPEHFDAEWHPQLDYNVDSPADQFRPYGSTVGHWLEWSRLLLGLEAAMEAAGEPAPAWLLEDAIALFDASVDVGWQAGRTPGFVYTLDWEDRPVVSARMHWVLAEAIGTAAALQRRTGEQRYEQWYRTWWDTAEDAFLDREHGSWHHELDEHNLPAASVWAGKPDVYHAYQATLLPQLPAAPTLATALRLQADAQG</sequence>
<evidence type="ECO:0000256" key="1">
    <source>
        <dbReference type="ARBA" id="ARBA00008558"/>
    </source>
</evidence>
<evidence type="ECO:0000256" key="2">
    <source>
        <dbReference type="ARBA" id="ARBA00023235"/>
    </source>
</evidence>
<protein>
    <submittedName>
        <fullName evidence="3">AGE family epimerase/isomerase</fullName>
    </submittedName>
</protein>
<evidence type="ECO:0000313" key="4">
    <source>
        <dbReference type="Proteomes" id="UP000800981"/>
    </source>
</evidence>
<accession>A0ABX0GR43</accession>
<reference evidence="3 4" key="1">
    <citation type="submission" date="2020-03" db="EMBL/GenBank/DDBJ databases">
        <title>Two novel Motilibacter sp.</title>
        <authorList>
            <person name="Liu S."/>
        </authorList>
    </citation>
    <scope>NUCLEOTIDE SEQUENCE [LARGE SCALE GENOMIC DNA]</scope>
    <source>
        <strain evidence="3 4">E257</strain>
    </source>
</reference>
<proteinExistence type="inferred from homology"/>
<organism evidence="3 4">
    <name type="scientific">Motilibacter deserti</name>
    <dbReference type="NCBI Taxonomy" id="2714956"/>
    <lineage>
        <taxon>Bacteria</taxon>
        <taxon>Bacillati</taxon>
        <taxon>Actinomycetota</taxon>
        <taxon>Actinomycetes</taxon>
        <taxon>Motilibacterales</taxon>
        <taxon>Motilibacteraceae</taxon>
        <taxon>Motilibacter</taxon>
    </lineage>
</organism>
<dbReference type="SUPFAM" id="SSF48208">
    <property type="entry name" value="Six-hairpin glycosidases"/>
    <property type="match status" value="1"/>
</dbReference>
<dbReference type="InterPro" id="IPR008928">
    <property type="entry name" value="6-hairpin_glycosidase_sf"/>
</dbReference>